<feature type="chain" id="PRO_5044252832" evidence="12">
    <location>
        <begin position="20"/>
        <end position="757"/>
    </location>
</feature>
<dbReference type="PANTHER" id="PTHR48423:SF1">
    <property type="entry name" value="INTERLEUKIN-27 RECEPTOR SUBUNIT ALPHA"/>
    <property type="match status" value="1"/>
</dbReference>
<reference evidence="14" key="2">
    <citation type="submission" date="2025-08" db="UniProtKB">
        <authorList>
            <consortium name="Ensembl"/>
        </authorList>
    </citation>
    <scope>IDENTIFICATION</scope>
</reference>
<keyword evidence="9" id="KW-0325">Glycoprotein</keyword>
<evidence type="ECO:0000256" key="7">
    <source>
        <dbReference type="ARBA" id="ARBA00023136"/>
    </source>
</evidence>
<dbReference type="Proteomes" id="UP000694580">
    <property type="component" value="Chromosome 7"/>
</dbReference>
<dbReference type="PROSITE" id="PS50853">
    <property type="entry name" value="FN3"/>
    <property type="match status" value="1"/>
</dbReference>
<dbReference type="GeneID" id="114793861"/>
<name>A0AAY4AVD6_9TELE</name>
<gene>
    <name evidence="14" type="primary">il12rb2l</name>
</gene>
<feature type="region of interest" description="Disordered" evidence="10">
    <location>
        <begin position="715"/>
        <end position="740"/>
    </location>
</feature>
<keyword evidence="15" id="KW-1185">Reference proteome</keyword>
<evidence type="ECO:0000256" key="4">
    <source>
        <dbReference type="ARBA" id="ARBA00022729"/>
    </source>
</evidence>
<dbReference type="SUPFAM" id="SSF49265">
    <property type="entry name" value="Fibronectin type III"/>
    <property type="match status" value="3"/>
</dbReference>
<evidence type="ECO:0000259" key="13">
    <source>
        <dbReference type="PROSITE" id="PS50853"/>
    </source>
</evidence>
<organism evidence="14 15">
    <name type="scientific">Denticeps clupeoides</name>
    <name type="common">denticle herring</name>
    <dbReference type="NCBI Taxonomy" id="299321"/>
    <lineage>
        <taxon>Eukaryota</taxon>
        <taxon>Metazoa</taxon>
        <taxon>Chordata</taxon>
        <taxon>Craniata</taxon>
        <taxon>Vertebrata</taxon>
        <taxon>Euteleostomi</taxon>
        <taxon>Actinopterygii</taxon>
        <taxon>Neopterygii</taxon>
        <taxon>Teleostei</taxon>
        <taxon>Clupei</taxon>
        <taxon>Clupeiformes</taxon>
        <taxon>Denticipitoidei</taxon>
        <taxon>Denticipitidae</taxon>
        <taxon>Denticeps</taxon>
    </lineage>
</organism>
<sequence length="757" mass="84931">MALQTLCWLALALVPTIRPAFHTGVEEQLCVWGQNQGDRLDNVTLTCSIPSSLARTCTIQSLLFITISGVEGSAGYVPLSAIAEKSAEKVQCDLGCPSASAKGCYAGVVKKAYPPSPPSDLYCSRLPDKYDIHCVWSQIREPEIPTLNTLHWKPFISKGAVNGSATGGTVPRLEFDRSEDLSLWVTFTNLLGTVQSKVVKMSAFDGPQPMNVRHETEQGKLMISCDVNCMSMDETSCEIRYRVKGYDIWVRQSEQLCEFELDHTQPFTLHEFQVRCKCSGYIMGPWSPMYVARSSAAEPVGVVDVWSYPSANSIQNITWKVLDLSLARAEVKEYLLKIKYWNGSEELIREPCLESKKYCTLAVDFREVVGVYVSANTTKGSTIFSVLPLTEASGEVTSDMLFTVKSEEHNFVVSWTLPSGISDQVQNYVLQIEGVGPASYEDFNWVRISKDQNSAILTGNFRNYLPFNISLFGIFHNRRRLLRSSVVFVRQGVPPNVPDVTIQKLFRSSVELAWSHIPLEKSQGIIRCYIVGLDNETGHTVSADKNSYQFDDLEPNRHYRFWIQAKSEAGVGNRTELFFQTSHDMWVVVVACVTIGATCILVAFILSVRFAKKLKGWILNCFSPRVPDPTHSRVLKLISRPVSPIFSPMSDSTLKISELKFVGMDIAQDTDLRELDPHISQPTDKPICPDHLPIPKRKAGKCLEEQGEIGVRMRAKDSAEEDYSRMIDTEEEDCPSAEDHTVWSDYERHFMPDEALA</sequence>
<dbReference type="Pfam" id="PF00041">
    <property type="entry name" value="fn3"/>
    <property type="match status" value="1"/>
</dbReference>
<dbReference type="RefSeq" id="XP_028841831.1">
    <property type="nucleotide sequence ID" value="XM_028985998.1"/>
</dbReference>
<evidence type="ECO:0000256" key="3">
    <source>
        <dbReference type="ARBA" id="ARBA00022692"/>
    </source>
</evidence>
<evidence type="ECO:0000313" key="14">
    <source>
        <dbReference type="Ensembl" id="ENSDCDP00010012335.1"/>
    </source>
</evidence>
<dbReference type="InterPro" id="IPR003961">
    <property type="entry name" value="FN3_dom"/>
</dbReference>
<dbReference type="SMART" id="SM00060">
    <property type="entry name" value="FN3"/>
    <property type="match status" value="2"/>
</dbReference>
<dbReference type="AlphaFoldDB" id="A0AAY4AVD6"/>
<proteinExistence type="inferred from homology"/>
<comment type="similarity">
    <text evidence="2">Belongs to the type I cytokine receptor family. Type 2 subfamily.</text>
</comment>
<dbReference type="Ensembl" id="ENSDCDT00010012929.1">
    <property type="protein sequence ID" value="ENSDCDP00010012335.1"/>
    <property type="gene ID" value="ENSDCDG00010005523.1"/>
</dbReference>
<feature type="signal peptide" evidence="12">
    <location>
        <begin position="1"/>
        <end position="19"/>
    </location>
</feature>
<comment type="subcellular location">
    <subcellularLocation>
        <location evidence="1">Membrane</location>
        <topology evidence="1">Single-pass type I membrane protein</topology>
    </subcellularLocation>
</comment>
<keyword evidence="5" id="KW-0677">Repeat</keyword>
<evidence type="ECO:0000256" key="11">
    <source>
        <dbReference type="SAM" id="Phobius"/>
    </source>
</evidence>
<dbReference type="InterPro" id="IPR013783">
    <property type="entry name" value="Ig-like_fold"/>
</dbReference>
<evidence type="ECO:0000256" key="1">
    <source>
        <dbReference type="ARBA" id="ARBA00004479"/>
    </source>
</evidence>
<evidence type="ECO:0000256" key="12">
    <source>
        <dbReference type="SAM" id="SignalP"/>
    </source>
</evidence>
<reference evidence="14" key="3">
    <citation type="submission" date="2025-09" db="UniProtKB">
        <authorList>
            <consortium name="Ensembl"/>
        </authorList>
    </citation>
    <scope>IDENTIFICATION</scope>
</reference>
<dbReference type="GeneTree" id="ENSGT00940000155603"/>
<dbReference type="GO" id="GO:0005886">
    <property type="term" value="C:plasma membrane"/>
    <property type="evidence" value="ECO:0007669"/>
    <property type="project" value="UniProtKB-ARBA"/>
</dbReference>
<keyword evidence="4 12" id="KW-0732">Signal</keyword>
<keyword evidence="8" id="KW-0675">Receptor</keyword>
<keyword evidence="7 11" id="KW-0472">Membrane</keyword>
<evidence type="ECO:0000313" key="15">
    <source>
        <dbReference type="Proteomes" id="UP000694580"/>
    </source>
</evidence>
<dbReference type="PANTHER" id="PTHR48423">
    <property type="entry name" value="INTERLEUKIN-27 RECEPTOR SUBUNIT ALPHA"/>
    <property type="match status" value="1"/>
</dbReference>
<dbReference type="CDD" id="cd00063">
    <property type="entry name" value="FN3"/>
    <property type="match status" value="1"/>
</dbReference>
<evidence type="ECO:0000256" key="6">
    <source>
        <dbReference type="ARBA" id="ARBA00022989"/>
    </source>
</evidence>
<feature type="compositionally biased region" description="Basic and acidic residues" evidence="10">
    <location>
        <begin position="715"/>
        <end position="728"/>
    </location>
</feature>
<evidence type="ECO:0000256" key="2">
    <source>
        <dbReference type="ARBA" id="ARBA00008921"/>
    </source>
</evidence>
<dbReference type="InterPro" id="IPR036116">
    <property type="entry name" value="FN3_sf"/>
</dbReference>
<evidence type="ECO:0000256" key="5">
    <source>
        <dbReference type="ARBA" id="ARBA00022737"/>
    </source>
</evidence>
<keyword evidence="6 11" id="KW-1133">Transmembrane helix</keyword>
<feature type="transmembrane region" description="Helical" evidence="11">
    <location>
        <begin position="585"/>
        <end position="606"/>
    </location>
</feature>
<dbReference type="Gene3D" id="2.60.40.10">
    <property type="entry name" value="Immunoglobulins"/>
    <property type="match status" value="4"/>
</dbReference>
<evidence type="ECO:0000256" key="10">
    <source>
        <dbReference type="SAM" id="MobiDB-lite"/>
    </source>
</evidence>
<dbReference type="InterPro" id="IPR052672">
    <property type="entry name" value="Type1_Cytokine_Rcpt_Type2"/>
</dbReference>
<accession>A0AAY4AVD6</accession>
<reference evidence="14 15" key="1">
    <citation type="submission" date="2020-06" db="EMBL/GenBank/DDBJ databases">
        <authorList>
            <consortium name="Wellcome Sanger Institute Data Sharing"/>
        </authorList>
    </citation>
    <scope>NUCLEOTIDE SEQUENCE [LARGE SCALE GENOMIC DNA]</scope>
</reference>
<protein>
    <submittedName>
        <fullName evidence="14">Interleukin 12 receptor, beta 2a, like</fullName>
    </submittedName>
</protein>
<feature type="domain" description="Fibronectin type-III" evidence="13">
    <location>
        <begin position="494"/>
        <end position="585"/>
    </location>
</feature>
<evidence type="ECO:0000256" key="8">
    <source>
        <dbReference type="ARBA" id="ARBA00023170"/>
    </source>
</evidence>
<evidence type="ECO:0000256" key="9">
    <source>
        <dbReference type="ARBA" id="ARBA00023180"/>
    </source>
</evidence>
<keyword evidence="3 11" id="KW-0812">Transmembrane</keyword>